<feature type="compositionally biased region" description="Polar residues" evidence="1">
    <location>
        <begin position="237"/>
        <end position="264"/>
    </location>
</feature>
<evidence type="ECO:0000313" key="2">
    <source>
        <dbReference type="EMBL" id="KAF5696374.1"/>
    </source>
</evidence>
<name>A0A8H6CY01_9HYPO</name>
<feature type="compositionally biased region" description="Low complexity" evidence="1">
    <location>
        <begin position="210"/>
        <end position="223"/>
    </location>
</feature>
<accession>A0A8H6CY01</accession>
<sequence length="365" mass="41129">MSDAIKDVIHVRIPKRPSSPQEEQLSQKERSRKKECNELRRDAERNSIPPTLEQRLADYQSRVDRAKIALPVAAHEATSNGRKIKERVSSKVGELYITHREPSQGWLVVLRLPLRDLPSVGMTGTLKGLGLFRNAPSYVVLDVDSDQHQWKGGYGDGETSAHLRKVPVAYLTSVNSPERIAAEWITEEDLHALGADWNTNFDRQNVDNCSNSRRSAQLRQSSQEPVTRKPAPCARQASRTNLQSQAPGYNTTTLPHGGQPTSGDTMVANAQRRLRSQKAPEVLQKPQAWSLPGLMKVFWPEELPPSIVQLIAKESPADRISTLPEDLWKLVEPGQYQYCCPLCPDIRHFLTLEPFTKHLIEHSEH</sequence>
<dbReference type="Proteomes" id="UP000532311">
    <property type="component" value="Unassembled WGS sequence"/>
</dbReference>
<dbReference type="EMBL" id="JAAQPF010000855">
    <property type="protein sequence ID" value="KAF5696374.1"/>
    <property type="molecule type" value="Genomic_DNA"/>
</dbReference>
<proteinExistence type="predicted"/>
<feature type="region of interest" description="Disordered" evidence="1">
    <location>
        <begin position="11"/>
        <end position="49"/>
    </location>
</feature>
<comment type="caution">
    <text evidence="2">The sequence shown here is derived from an EMBL/GenBank/DDBJ whole genome shotgun (WGS) entry which is preliminary data.</text>
</comment>
<feature type="compositionally biased region" description="Basic and acidic residues" evidence="1">
    <location>
        <begin position="25"/>
        <end position="45"/>
    </location>
</feature>
<organism evidence="2 3">
    <name type="scientific">Fusarium globosum</name>
    <dbReference type="NCBI Taxonomy" id="78864"/>
    <lineage>
        <taxon>Eukaryota</taxon>
        <taxon>Fungi</taxon>
        <taxon>Dikarya</taxon>
        <taxon>Ascomycota</taxon>
        <taxon>Pezizomycotina</taxon>
        <taxon>Sordariomycetes</taxon>
        <taxon>Hypocreomycetidae</taxon>
        <taxon>Hypocreales</taxon>
        <taxon>Nectriaceae</taxon>
        <taxon>Fusarium</taxon>
        <taxon>Fusarium fujikuroi species complex</taxon>
    </lineage>
</organism>
<feature type="region of interest" description="Disordered" evidence="1">
    <location>
        <begin position="208"/>
        <end position="264"/>
    </location>
</feature>
<evidence type="ECO:0000256" key="1">
    <source>
        <dbReference type="SAM" id="MobiDB-lite"/>
    </source>
</evidence>
<evidence type="ECO:0000313" key="3">
    <source>
        <dbReference type="Proteomes" id="UP000532311"/>
    </source>
</evidence>
<dbReference type="AlphaFoldDB" id="A0A8H6CY01"/>
<reference evidence="2 3" key="1">
    <citation type="submission" date="2020-05" db="EMBL/GenBank/DDBJ databases">
        <title>Identification and distribution of gene clusters putatively required for synthesis of sphingolipid metabolism inhibitors in phylogenetically diverse species of the filamentous fungus Fusarium.</title>
        <authorList>
            <person name="Kim H.-S."/>
            <person name="Busman M."/>
            <person name="Brown D.W."/>
            <person name="Divon H."/>
            <person name="Uhlig S."/>
            <person name="Proctor R.H."/>
        </authorList>
    </citation>
    <scope>NUCLEOTIDE SEQUENCE [LARGE SCALE GENOMIC DNA]</scope>
    <source>
        <strain evidence="2 3">NRRL 26131</strain>
    </source>
</reference>
<gene>
    <name evidence="2" type="ORF">FGLOB1_13580</name>
</gene>
<keyword evidence="3" id="KW-1185">Reference proteome</keyword>
<protein>
    <submittedName>
        <fullName evidence="2">Uncharacterized protein</fullName>
    </submittedName>
</protein>